<reference evidence="1" key="1">
    <citation type="journal article" date="2015" name="Nature">
        <title>Complex archaea that bridge the gap between prokaryotes and eukaryotes.</title>
        <authorList>
            <person name="Spang A."/>
            <person name="Saw J.H."/>
            <person name="Jorgensen S.L."/>
            <person name="Zaremba-Niedzwiedzka K."/>
            <person name="Martijn J."/>
            <person name="Lind A.E."/>
            <person name="van Eijk R."/>
            <person name="Schleper C."/>
            <person name="Guy L."/>
            <person name="Ettema T.J."/>
        </authorList>
    </citation>
    <scope>NUCLEOTIDE SEQUENCE</scope>
</reference>
<accession>A0A0F8W5S3</accession>
<sequence>LEEAMVGVPTLRKMIPTFDIKLTVSKKVGRSWT</sequence>
<dbReference type="EMBL" id="LAZR01067220">
    <property type="protein sequence ID" value="KKK52037.1"/>
    <property type="molecule type" value="Genomic_DNA"/>
</dbReference>
<comment type="caution">
    <text evidence="1">The sequence shown here is derived from an EMBL/GenBank/DDBJ whole genome shotgun (WGS) entry which is preliminary data.</text>
</comment>
<proteinExistence type="predicted"/>
<dbReference type="AlphaFoldDB" id="A0A0F8W5S3"/>
<gene>
    <name evidence="1" type="ORF">LCGC14_3108990</name>
</gene>
<protein>
    <submittedName>
        <fullName evidence="1">Uncharacterized protein</fullName>
    </submittedName>
</protein>
<name>A0A0F8W5S3_9ZZZZ</name>
<evidence type="ECO:0000313" key="1">
    <source>
        <dbReference type="EMBL" id="KKK52037.1"/>
    </source>
</evidence>
<organism evidence="1">
    <name type="scientific">marine sediment metagenome</name>
    <dbReference type="NCBI Taxonomy" id="412755"/>
    <lineage>
        <taxon>unclassified sequences</taxon>
        <taxon>metagenomes</taxon>
        <taxon>ecological metagenomes</taxon>
    </lineage>
</organism>
<feature type="non-terminal residue" evidence="1">
    <location>
        <position position="1"/>
    </location>
</feature>